<dbReference type="KEGG" id="hhe:HH_1527"/>
<evidence type="ECO:0000313" key="2">
    <source>
        <dbReference type="EMBL" id="AAP78124.1"/>
    </source>
</evidence>
<evidence type="ECO:0000256" key="1">
    <source>
        <dbReference type="SAM" id="SignalP"/>
    </source>
</evidence>
<dbReference type="HOGENOM" id="CLU_179215_0_0_7"/>
<gene>
    <name evidence="2" type="ordered locus">HH_1527</name>
</gene>
<dbReference type="Proteomes" id="UP000002495">
    <property type="component" value="Chromosome"/>
</dbReference>
<evidence type="ECO:0000313" key="3">
    <source>
        <dbReference type="Proteomes" id="UP000002495"/>
    </source>
</evidence>
<keyword evidence="3" id="KW-1185">Reference proteome</keyword>
<dbReference type="EMBL" id="AE017125">
    <property type="protein sequence ID" value="AAP78124.1"/>
    <property type="molecule type" value="Genomic_DNA"/>
</dbReference>
<sequence length="105" mass="11538">MNKFGLVLTLCLGLAFSPLCALESTSQKNAHNAQNTSLSQADAAFLFTANANNLNVVALSDEEMQKTEGEGVILTAVTTAYKAYKYYETGKQVVKVVKKIKKWFR</sequence>
<dbReference type="AlphaFoldDB" id="Q7VFZ8"/>
<name>Q7VFZ8_HELHP</name>
<organism evidence="2 3">
    <name type="scientific">Helicobacter hepaticus (strain ATCC 51449 / 3B1)</name>
    <dbReference type="NCBI Taxonomy" id="235279"/>
    <lineage>
        <taxon>Bacteria</taxon>
        <taxon>Pseudomonadati</taxon>
        <taxon>Campylobacterota</taxon>
        <taxon>Epsilonproteobacteria</taxon>
        <taxon>Campylobacterales</taxon>
        <taxon>Helicobacteraceae</taxon>
        <taxon>Helicobacter</taxon>
    </lineage>
</organism>
<feature type="chain" id="PRO_5004292489" evidence="1">
    <location>
        <begin position="22"/>
        <end position="105"/>
    </location>
</feature>
<dbReference type="RefSeq" id="WP_011116367.1">
    <property type="nucleotide sequence ID" value="NC_004917.1"/>
</dbReference>
<accession>Q7VFZ8</accession>
<proteinExistence type="predicted"/>
<keyword evidence="1" id="KW-0732">Signal</keyword>
<protein>
    <submittedName>
        <fullName evidence="2">Uncharacterized protein</fullName>
    </submittedName>
</protein>
<reference evidence="2 3" key="1">
    <citation type="journal article" date="2003" name="Proc. Natl. Acad. Sci. U.S.A.">
        <title>The complete genome sequence of the carcinogenic bacterium Helicobacter hepaticus.</title>
        <authorList>
            <person name="Suerbaum S."/>
            <person name="Josenhans C."/>
            <person name="Sterzenbach T."/>
            <person name="Drescher B."/>
            <person name="Brandt P."/>
            <person name="Bell M."/>
            <person name="Droege M."/>
            <person name="Fartmann B."/>
            <person name="Fischer H.-P."/>
            <person name="Ge Z."/>
            <person name="Hoerster A."/>
            <person name="Holland R."/>
            <person name="Klein K."/>
            <person name="Koenig J."/>
            <person name="Macko L."/>
            <person name="Mendz G.L."/>
            <person name="Nyakatura G."/>
            <person name="Schauer D.B."/>
            <person name="Shen Z."/>
            <person name="Weber J."/>
            <person name="Frosch M."/>
            <person name="Fox J.G."/>
        </authorList>
    </citation>
    <scope>NUCLEOTIDE SEQUENCE [LARGE SCALE GENOMIC DNA]</scope>
    <source>
        <strain evidence="3">ATCC 51449 / 3B1</strain>
    </source>
</reference>
<dbReference type="STRING" id="235279.HH_1527"/>
<feature type="signal peptide" evidence="1">
    <location>
        <begin position="1"/>
        <end position="21"/>
    </location>
</feature>